<keyword evidence="1" id="KW-1185">Reference proteome</keyword>
<sequence>MANVSGNPSSLPQEFTPTLSTTPSTIPLYKKGRFKILARKTVVGSELSKKLDEKLKASQAQEPQKSEESFKNATEEEKTVSSEIEQVTSIPKITCEIISEVAANLENRFVLVGNVAGVETTEFGDIGSKNKKRKEKESEGLQGNVRVMGKEVVESSPTPVGLTEETGAMVVRSEESTGEEESVREKGGCGSGKAAEGLVRHEKNVHELVPSGQEPLEIYRNACLTTITQKGRRVQELKSLKLLGKIRRERLPLLYL</sequence>
<reference evidence="2" key="2">
    <citation type="submission" date="2025-08" db="UniProtKB">
        <authorList>
            <consortium name="RefSeq"/>
        </authorList>
    </citation>
    <scope>IDENTIFICATION</scope>
    <source>
        <tissue evidence="2">Leaf</tissue>
    </source>
</reference>
<proteinExistence type="predicted"/>
<evidence type="ECO:0000313" key="1">
    <source>
        <dbReference type="Proteomes" id="UP000790787"/>
    </source>
</evidence>
<protein>
    <submittedName>
        <fullName evidence="2">Uncharacterized protein LOC142177608 isoform X1</fullName>
    </submittedName>
</protein>
<dbReference type="RefSeq" id="XP_075102921.1">
    <property type="nucleotide sequence ID" value="XM_075246820.1"/>
</dbReference>
<reference evidence="1" key="1">
    <citation type="journal article" date="2014" name="Nat. Commun.">
        <title>The tobacco genome sequence and its comparison with those of tomato and potato.</title>
        <authorList>
            <person name="Sierro N."/>
            <person name="Battey J.N."/>
            <person name="Ouadi S."/>
            <person name="Bakaher N."/>
            <person name="Bovet L."/>
            <person name="Willig A."/>
            <person name="Goepfert S."/>
            <person name="Peitsch M.C."/>
            <person name="Ivanov N.V."/>
        </authorList>
    </citation>
    <scope>NUCLEOTIDE SEQUENCE [LARGE SCALE GENOMIC DNA]</scope>
</reference>
<dbReference type="Proteomes" id="UP000790787">
    <property type="component" value="Chromosome 23"/>
</dbReference>
<accession>A0AC58U0C1</accession>
<name>A0AC58U0C1_TOBAC</name>
<evidence type="ECO:0000313" key="2">
    <source>
        <dbReference type="RefSeq" id="XP_075102921.1"/>
    </source>
</evidence>
<gene>
    <name evidence="2" type="primary">LOC142177608</name>
</gene>
<organism evidence="1 2">
    <name type="scientific">Nicotiana tabacum</name>
    <name type="common">Common tobacco</name>
    <dbReference type="NCBI Taxonomy" id="4097"/>
    <lineage>
        <taxon>Eukaryota</taxon>
        <taxon>Viridiplantae</taxon>
        <taxon>Streptophyta</taxon>
        <taxon>Embryophyta</taxon>
        <taxon>Tracheophyta</taxon>
        <taxon>Spermatophyta</taxon>
        <taxon>Magnoliopsida</taxon>
        <taxon>eudicotyledons</taxon>
        <taxon>Gunneridae</taxon>
        <taxon>Pentapetalae</taxon>
        <taxon>asterids</taxon>
        <taxon>lamiids</taxon>
        <taxon>Solanales</taxon>
        <taxon>Solanaceae</taxon>
        <taxon>Nicotianoideae</taxon>
        <taxon>Nicotianeae</taxon>
        <taxon>Nicotiana</taxon>
    </lineage>
</organism>